<name>A0AAN6PNR0_9PEZI</name>
<accession>A0AAN6PNR0</accession>
<evidence type="ECO:0000313" key="3">
    <source>
        <dbReference type="Proteomes" id="UP001303115"/>
    </source>
</evidence>
<organism evidence="2 3">
    <name type="scientific">Parachaetomium inaequale</name>
    <dbReference type="NCBI Taxonomy" id="2588326"/>
    <lineage>
        <taxon>Eukaryota</taxon>
        <taxon>Fungi</taxon>
        <taxon>Dikarya</taxon>
        <taxon>Ascomycota</taxon>
        <taxon>Pezizomycotina</taxon>
        <taxon>Sordariomycetes</taxon>
        <taxon>Sordariomycetidae</taxon>
        <taxon>Sordariales</taxon>
        <taxon>Chaetomiaceae</taxon>
        <taxon>Parachaetomium</taxon>
    </lineage>
</organism>
<dbReference type="EMBL" id="MU854319">
    <property type="protein sequence ID" value="KAK4044424.1"/>
    <property type="molecule type" value="Genomic_DNA"/>
</dbReference>
<reference evidence="3" key="1">
    <citation type="journal article" date="2023" name="Mol. Phylogenet. Evol.">
        <title>Genome-scale phylogeny and comparative genomics of the fungal order Sordariales.</title>
        <authorList>
            <person name="Hensen N."/>
            <person name="Bonometti L."/>
            <person name="Westerberg I."/>
            <person name="Brannstrom I.O."/>
            <person name="Guillou S."/>
            <person name="Cros-Aarteil S."/>
            <person name="Calhoun S."/>
            <person name="Haridas S."/>
            <person name="Kuo A."/>
            <person name="Mondo S."/>
            <person name="Pangilinan J."/>
            <person name="Riley R."/>
            <person name="LaButti K."/>
            <person name="Andreopoulos B."/>
            <person name="Lipzen A."/>
            <person name="Chen C."/>
            <person name="Yan M."/>
            <person name="Daum C."/>
            <person name="Ng V."/>
            <person name="Clum A."/>
            <person name="Steindorff A."/>
            <person name="Ohm R.A."/>
            <person name="Martin F."/>
            <person name="Silar P."/>
            <person name="Natvig D.O."/>
            <person name="Lalanne C."/>
            <person name="Gautier V."/>
            <person name="Ament-Velasquez S.L."/>
            <person name="Kruys A."/>
            <person name="Hutchinson M.I."/>
            <person name="Powell A.J."/>
            <person name="Barry K."/>
            <person name="Miller A.N."/>
            <person name="Grigoriev I.V."/>
            <person name="Debuchy R."/>
            <person name="Gladieux P."/>
            <person name="Hiltunen Thoren M."/>
            <person name="Johannesson H."/>
        </authorList>
    </citation>
    <scope>NUCLEOTIDE SEQUENCE [LARGE SCALE GENOMIC DNA]</scope>
    <source>
        <strain evidence="3">CBS 284.82</strain>
    </source>
</reference>
<keyword evidence="3" id="KW-1185">Reference proteome</keyword>
<sequence>MGSCSQERRSLAAAAALALAGGWSEEEMDVAKSLLVLSGRPAFLWAEGAHFAESVAAPAASSVAASRAASPVASPAASPAAVAPAADVAPAASSAPAPVPAESAPAESSPSPAIKSEETRGRKKLVTSRPSLGNTSSSTQVSEPAGKSARQKPSVAAAAAAGPSSSGVKKTSGKSSRGGSRPSVASAALAALAVSGPAGPAAPPAAAVFAPAGPSLLAAVLLPPAVAARARANLRAKLVADHCVDGKWPKKKKPRQERHTALGWMELGIAPRAAPCACCQKRQDKLLRCPGTKRVDSDLLLPCTPSPGVARVSCARCKFLQQKCPGPAAVPVPPPPPVPAAPSVSPRLPSVPAPPLAAPTSGLATPPDSEEAQSPESEESGREEDSDMEG</sequence>
<evidence type="ECO:0000313" key="2">
    <source>
        <dbReference type="EMBL" id="KAK4044424.1"/>
    </source>
</evidence>
<proteinExistence type="predicted"/>
<feature type="compositionally biased region" description="Pro residues" evidence="1">
    <location>
        <begin position="331"/>
        <end position="340"/>
    </location>
</feature>
<gene>
    <name evidence="2" type="ORF">C8A01DRAFT_31476</name>
</gene>
<feature type="region of interest" description="Disordered" evidence="1">
    <location>
        <begin position="331"/>
        <end position="390"/>
    </location>
</feature>
<protein>
    <submittedName>
        <fullName evidence="2">Uncharacterized protein</fullName>
    </submittedName>
</protein>
<evidence type="ECO:0000256" key="1">
    <source>
        <dbReference type="SAM" id="MobiDB-lite"/>
    </source>
</evidence>
<feature type="compositionally biased region" description="Acidic residues" evidence="1">
    <location>
        <begin position="368"/>
        <end position="390"/>
    </location>
</feature>
<feature type="compositionally biased region" description="Low complexity" evidence="1">
    <location>
        <begin position="63"/>
        <end position="113"/>
    </location>
</feature>
<dbReference type="AlphaFoldDB" id="A0AAN6PNR0"/>
<feature type="compositionally biased region" description="Polar residues" evidence="1">
    <location>
        <begin position="128"/>
        <end position="142"/>
    </location>
</feature>
<feature type="compositionally biased region" description="Low complexity" evidence="1">
    <location>
        <begin position="153"/>
        <end position="182"/>
    </location>
</feature>
<comment type="caution">
    <text evidence="2">The sequence shown here is derived from an EMBL/GenBank/DDBJ whole genome shotgun (WGS) entry which is preliminary data.</text>
</comment>
<feature type="region of interest" description="Disordered" evidence="1">
    <location>
        <begin position="63"/>
        <end position="182"/>
    </location>
</feature>
<dbReference type="Proteomes" id="UP001303115">
    <property type="component" value="Unassembled WGS sequence"/>
</dbReference>